<evidence type="ECO:0000256" key="7">
    <source>
        <dbReference type="SAM" id="SignalP"/>
    </source>
</evidence>
<dbReference type="InParanoid" id="C3ZX57"/>
<keyword evidence="4" id="KW-0393">Immunoglobulin domain</keyword>
<feature type="signal peptide" evidence="7">
    <location>
        <begin position="1"/>
        <end position="26"/>
    </location>
</feature>
<dbReference type="PROSITE" id="PS51034">
    <property type="entry name" value="ZP_2"/>
    <property type="match status" value="1"/>
</dbReference>
<dbReference type="InterPro" id="IPR036116">
    <property type="entry name" value="FN3_sf"/>
</dbReference>
<dbReference type="Pfam" id="PF00100">
    <property type="entry name" value="Zona_pellucida"/>
    <property type="match status" value="1"/>
</dbReference>
<dbReference type="SUPFAM" id="SSF48726">
    <property type="entry name" value="Immunoglobulin"/>
    <property type="match status" value="1"/>
</dbReference>
<evidence type="ECO:0000256" key="3">
    <source>
        <dbReference type="ARBA" id="ARBA00023180"/>
    </source>
</evidence>
<dbReference type="SUPFAM" id="SSF49265">
    <property type="entry name" value="Fibronectin type III"/>
    <property type="match status" value="1"/>
</dbReference>
<dbReference type="Gene3D" id="3.40.390.10">
    <property type="entry name" value="Collagenase (Catalytic Domain)"/>
    <property type="match status" value="1"/>
</dbReference>
<gene>
    <name evidence="12" type="ORF">BRAFLDRAFT_129823</name>
</gene>
<dbReference type="SMART" id="SM00254">
    <property type="entry name" value="ShKT"/>
    <property type="match status" value="1"/>
</dbReference>
<dbReference type="eggNOG" id="ENOG502RZCN">
    <property type="taxonomic scope" value="Eukaryota"/>
</dbReference>
<feature type="disulfide bond" evidence="5">
    <location>
        <begin position="124"/>
        <end position="158"/>
    </location>
</feature>
<evidence type="ECO:0000259" key="8">
    <source>
        <dbReference type="PROSITE" id="PS50835"/>
    </source>
</evidence>
<dbReference type="Pfam" id="PF23344">
    <property type="entry name" value="ZP-N"/>
    <property type="match status" value="1"/>
</dbReference>
<dbReference type="InterPro" id="IPR024079">
    <property type="entry name" value="MetalloPept_cat_dom_sf"/>
</dbReference>
<keyword evidence="1 7" id="KW-0732">Signal</keyword>
<feature type="domain" description="ZP" evidence="10">
    <location>
        <begin position="585"/>
        <end position="838"/>
    </location>
</feature>
<dbReference type="Gene3D" id="2.60.40.10">
    <property type="entry name" value="Immunoglobulins"/>
    <property type="match status" value="2"/>
</dbReference>
<dbReference type="Gene3D" id="2.60.40.4100">
    <property type="entry name" value="Zona pellucida, ZP-C domain"/>
    <property type="match status" value="1"/>
</dbReference>
<dbReference type="PRINTS" id="PR00023">
    <property type="entry name" value="ZPELLUCIDA"/>
</dbReference>
<dbReference type="InterPro" id="IPR003961">
    <property type="entry name" value="FN3_dom"/>
</dbReference>
<dbReference type="PANTHER" id="PTHR14002">
    <property type="entry name" value="ENDOGLIN/TGF-BETA RECEPTOR TYPE III"/>
    <property type="match status" value="1"/>
</dbReference>
<comment type="caution">
    <text evidence="5">Lacks conserved residue(s) required for the propagation of feature annotation.</text>
</comment>
<dbReference type="Pfam" id="PF13927">
    <property type="entry name" value="Ig_3"/>
    <property type="match status" value="1"/>
</dbReference>
<dbReference type="Pfam" id="PF00041">
    <property type="entry name" value="fn3"/>
    <property type="match status" value="1"/>
</dbReference>
<evidence type="ECO:0000256" key="2">
    <source>
        <dbReference type="ARBA" id="ARBA00023157"/>
    </source>
</evidence>
<evidence type="ECO:0000256" key="4">
    <source>
        <dbReference type="ARBA" id="ARBA00023319"/>
    </source>
</evidence>
<evidence type="ECO:0000256" key="6">
    <source>
        <dbReference type="SAM" id="Phobius"/>
    </source>
</evidence>
<feature type="chain" id="PRO_5002935316" evidence="7">
    <location>
        <begin position="27"/>
        <end position="972"/>
    </location>
</feature>
<dbReference type="PROSITE" id="PS50853">
    <property type="entry name" value="FN3"/>
    <property type="match status" value="1"/>
</dbReference>
<dbReference type="CDD" id="cd21699">
    <property type="entry name" value="JMTM_APP_like"/>
    <property type="match status" value="1"/>
</dbReference>
<keyword evidence="6" id="KW-1133">Transmembrane helix</keyword>
<dbReference type="Gene3D" id="2.60.40.3210">
    <property type="entry name" value="Zona pellucida, ZP-N domain"/>
    <property type="match status" value="1"/>
</dbReference>
<evidence type="ECO:0000259" key="11">
    <source>
        <dbReference type="PROSITE" id="PS51670"/>
    </source>
</evidence>
<dbReference type="InterPro" id="IPR003598">
    <property type="entry name" value="Ig_sub2"/>
</dbReference>
<reference evidence="12" key="1">
    <citation type="journal article" date="2008" name="Nature">
        <title>The amphioxus genome and the evolution of the chordate karyotype.</title>
        <authorList>
            <consortium name="US DOE Joint Genome Institute (JGI-PGF)"/>
            <person name="Putnam N.H."/>
            <person name="Butts T."/>
            <person name="Ferrier D.E.K."/>
            <person name="Furlong R.F."/>
            <person name="Hellsten U."/>
            <person name="Kawashima T."/>
            <person name="Robinson-Rechavi M."/>
            <person name="Shoguchi E."/>
            <person name="Terry A."/>
            <person name="Yu J.-K."/>
            <person name="Benito-Gutierrez E.L."/>
            <person name="Dubchak I."/>
            <person name="Garcia-Fernandez J."/>
            <person name="Gibson-Brown J.J."/>
            <person name="Grigoriev I.V."/>
            <person name="Horton A.C."/>
            <person name="de Jong P.J."/>
            <person name="Jurka J."/>
            <person name="Kapitonov V.V."/>
            <person name="Kohara Y."/>
            <person name="Kuroki Y."/>
            <person name="Lindquist E."/>
            <person name="Lucas S."/>
            <person name="Osoegawa K."/>
            <person name="Pennacchio L.A."/>
            <person name="Salamov A.A."/>
            <person name="Satou Y."/>
            <person name="Sauka-Spengler T."/>
            <person name="Schmutz J."/>
            <person name="Shin-I T."/>
            <person name="Toyoda A."/>
            <person name="Bronner-Fraser M."/>
            <person name="Fujiyama A."/>
            <person name="Holland L.Z."/>
            <person name="Holland P.W.H."/>
            <person name="Satoh N."/>
            <person name="Rokhsar D.S."/>
        </authorList>
    </citation>
    <scope>NUCLEOTIDE SEQUENCE [LARGE SCALE GENOMIC DNA]</scope>
    <source>
        <strain evidence="12">S238N-H82</strain>
        <tissue evidence="12">Testes</tissue>
    </source>
</reference>
<dbReference type="InterPro" id="IPR055355">
    <property type="entry name" value="ZP-C"/>
</dbReference>
<dbReference type="InterPro" id="IPR007110">
    <property type="entry name" value="Ig-like_dom"/>
</dbReference>
<dbReference type="InterPro" id="IPR003582">
    <property type="entry name" value="ShKT_dom"/>
</dbReference>
<dbReference type="SMART" id="SM00409">
    <property type="entry name" value="IG"/>
    <property type="match status" value="1"/>
</dbReference>
<dbReference type="GO" id="GO:0008237">
    <property type="term" value="F:metallopeptidase activity"/>
    <property type="evidence" value="ECO:0007669"/>
    <property type="project" value="InterPro"/>
</dbReference>
<keyword evidence="6" id="KW-0472">Membrane</keyword>
<dbReference type="InterPro" id="IPR001507">
    <property type="entry name" value="ZP_dom"/>
</dbReference>
<dbReference type="Pfam" id="PF01549">
    <property type="entry name" value="ShK"/>
    <property type="match status" value="1"/>
</dbReference>
<dbReference type="InterPro" id="IPR048290">
    <property type="entry name" value="ZP_chr"/>
</dbReference>
<organism>
    <name type="scientific">Branchiostoma floridae</name>
    <name type="common">Florida lancelet</name>
    <name type="synonym">Amphioxus</name>
    <dbReference type="NCBI Taxonomy" id="7739"/>
    <lineage>
        <taxon>Eukaryota</taxon>
        <taxon>Metazoa</taxon>
        <taxon>Chordata</taxon>
        <taxon>Cephalochordata</taxon>
        <taxon>Leptocardii</taxon>
        <taxon>Amphioxiformes</taxon>
        <taxon>Branchiostomatidae</taxon>
        <taxon>Branchiostoma</taxon>
    </lineage>
</organism>
<dbReference type="InterPro" id="IPR003599">
    <property type="entry name" value="Ig_sub"/>
</dbReference>
<feature type="transmembrane region" description="Helical" evidence="6">
    <location>
        <begin position="882"/>
        <end position="908"/>
    </location>
</feature>
<dbReference type="SMART" id="SM00408">
    <property type="entry name" value="IGc2"/>
    <property type="match status" value="1"/>
</dbReference>
<evidence type="ECO:0000259" key="9">
    <source>
        <dbReference type="PROSITE" id="PS50853"/>
    </source>
</evidence>
<dbReference type="PROSITE" id="PS51670">
    <property type="entry name" value="SHKT"/>
    <property type="match status" value="1"/>
</dbReference>
<keyword evidence="3" id="KW-0325">Glycoprotein</keyword>
<sequence>MMTGPPSGLWKWTALVLIATSATVAAQVAPYVEVISAWPSAKLYYQETLTLTCHGGGDPAPTFSWSRDSGPLPPLAVVDGTAGTLTLVNTTDADSGVYTCTADNGVGTAVANINVTGCPDISTCPDSNPNCASWAASEQCKNNPRYMFRNCRLSCNICFPNLGAHCKTIRRGRSWDTWECYNVTSVPRAVQTELNLDRTFYQKYLHAYGIPILGSSLLPDDALRRACYDVLFMLADRRDLRDSYYNFNGRVGIMAESEVTLNIPEHSSLDPFFNQRARGLGATVARPISTGAEENLLCYSTDRYRVEDIFMSELAHGIDLLGCRICISDFKPRLQAAYRAALANGLWANTYAAANIDEYWAEAVQSFFNVNHERTRPDGIHNHVNTRAELQEYDPALYSIVDEIFPCGNFPVKRCERDYANHTMKMDCLSKNHWRKTVVGNAVWGETLAAIATTQADTTPAVPVAQPSSTAAAPAVATEPPAQSSSVISDLTLDHAWTDHLTVFWTVVGSQPIWHYRLRYQRTDGSSSYQDLSPAPAASATSATLSGLLPDMEYTIVLTSYGMDDRPNGVIRGTYRTDSIVANVECEQDSMTLSIPLAALRAVDLESMHLLDPSCGATVEGDAVKMHTSLQGCGTRQETSGEDHLIFYNEAIANQVAHENGAMRGQPINMRFHCEFLRRYDVSQGEIMYHIPSSRIQIVDANNTFTLEMHMYTSADFNASYEASDFPIQVTPSDRLNFGLSVTSPLDNLEVLATDCVSTPTTDPNDSPRVNIIEDSCEVDETLQKENDLSNDKALYYSVDAFTFPNAAESSLVYFHCTMILCFKDDPDSRCKQGCNPARRRRALSDGAEGRVRRESIRDHKAEISQGPFRIQFKEKAGPAGFPLGTVIGVSVGVAGVMVLLTVAAVLVKKRYGVARESKKGNDTVGDTAKQLGLASNEWFDRTVRTVFVGKPDTGHLEVKRSDMRCHLHPVL</sequence>
<evidence type="ECO:0000259" key="10">
    <source>
        <dbReference type="PROSITE" id="PS51034"/>
    </source>
</evidence>
<evidence type="ECO:0000313" key="12">
    <source>
        <dbReference type="EMBL" id="EEN42886.1"/>
    </source>
</evidence>
<keyword evidence="2 5" id="KW-1015">Disulfide bond</keyword>
<proteinExistence type="predicted"/>
<name>C3ZX57_BRAFL</name>
<feature type="domain" description="ShKT" evidence="11">
    <location>
        <begin position="124"/>
        <end position="158"/>
    </location>
</feature>
<dbReference type="SMART" id="SM00241">
    <property type="entry name" value="ZP"/>
    <property type="match status" value="1"/>
</dbReference>
<protein>
    <submittedName>
        <fullName evidence="12">Uncharacterized protein</fullName>
    </submittedName>
</protein>
<dbReference type="InterPro" id="IPR013783">
    <property type="entry name" value="Ig-like_fold"/>
</dbReference>
<dbReference type="EMBL" id="GG666708">
    <property type="protein sequence ID" value="EEN42886.1"/>
    <property type="molecule type" value="Genomic_DNA"/>
</dbReference>
<evidence type="ECO:0000256" key="1">
    <source>
        <dbReference type="ARBA" id="ARBA00022729"/>
    </source>
</evidence>
<dbReference type="PANTHER" id="PTHR14002:SF43">
    <property type="entry name" value="DELTA-LIKE PROTEIN"/>
    <property type="match status" value="1"/>
</dbReference>
<dbReference type="InterPro" id="IPR055356">
    <property type="entry name" value="ZP-N"/>
</dbReference>
<evidence type="ECO:0000256" key="5">
    <source>
        <dbReference type="PROSITE-ProRule" id="PRU01005"/>
    </source>
</evidence>
<feature type="domain" description="Fibronectin type-III" evidence="9">
    <location>
        <begin position="487"/>
        <end position="589"/>
    </location>
</feature>
<dbReference type="AlphaFoldDB" id="C3ZX57"/>
<dbReference type="PROSITE" id="PS50835">
    <property type="entry name" value="IG_LIKE"/>
    <property type="match status" value="1"/>
</dbReference>
<keyword evidence="6" id="KW-0812">Transmembrane</keyword>
<dbReference type="InterPro" id="IPR042235">
    <property type="entry name" value="ZP-C_dom"/>
</dbReference>
<dbReference type="InterPro" id="IPR036179">
    <property type="entry name" value="Ig-like_dom_sf"/>
</dbReference>
<feature type="domain" description="Ig-like" evidence="8">
    <location>
        <begin position="30"/>
        <end position="116"/>
    </location>
</feature>
<accession>C3ZX57</accession>